<keyword evidence="3" id="KW-1185">Reference proteome</keyword>
<gene>
    <name evidence="2" type="ORF">EHQ24_16585</name>
</gene>
<feature type="chain" id="PRO_5020979609" description="Cys-rich protein" evidence="1">
    <location>
        <begin position="19"/>
        <end position="119"/>
    </location>
</feature>
<evidence type="ECO:0000313" key="3">
    <source>
        <dbReference type="Proteomes" id="UP000298009"/>
    </source>
</evidence>
<keyword evidence="1" id="KW-0732">Signal</keyword>
<reference evidence="2" key="1">
    <citation type="journal article" date="2019" name="PLoS Negl. Trop. Dis.">
        <title>Revisiting the worldwide diversity of Leptospira species in the environment.</title>
        <authorList>
            <person name="Vincent A.T."/>
            <person name="Schiettekatte O."/>
            <person name="Bourhy P."/>
            <person name="Veyrier F.J."/>
            <person name="Picardeau M."/>
        </authorList>
    </citation>
    <scope>NUCLEOTIDE SEQUENCE [LARGE SCALE GENOMIC DNA]</scope>
    <source>
        <strain evidence="2">201800287</strain>
    </source>
</reference>
<evidence type="ECO:0000313" key="2">
    <source>
        <dbReference type="EMBL" id="TGK79163.1"/>
    </source>
</evidence>
<dbReference type="PANTHER" id="PTHR11884:SF1">
    <property type="entry name" value="GOLGI APPARATUS PROTEIN 1"/>
    <property type="match status" value="1"/>
</dbReference>
<evidence type="ECO:0008006" key="4">
    <source>
        <dbReference type="Google" id="ProtNLM"/>
    </source>
</evidence>
<dbReference type="InterPro" id="IPR001893">
    <property type="entry name" value="Cys-rich_GLG1_repeat"/>
</dbReference>
<accession>A0A4R9I2D2</accession>
<dbReference type="EMBL" id="RQFK01000028">
    <property type="protein sequence ID" value="TGK79163.1"/>
    <property type="molecule type" value="Genomic_DNA"/>
</dbReference>
<dbReference type="OrthoDB" id="330006at2"/>
<protein>
    <recommendedName>
        <fullName evidence="4">Cys-rich protein</fullName>
    </recommendedName>
</protein>
<dbReference type="InterPro" id="IPR039728">
    <property type="entry name" value="GLG1"/>
</dbReference>
<dbReference type="RefSeq" id="WP_135602736.1">
    <property type="nucleotide sequence ID" value="NZ_RQFK01000028.1"/>
</dbReference>
<sequence length="119" mass="13544">MKRLSLILIFCFHFGLFAETKTIYEICQPEIVNYCQGVKHTKARILQCLKERGKNLSDACETAQSTLSDAMKTKSQGFCKEDVSEYCRWIIPGGGRILKCLFQHETSISTQCKTVLNEV</sequence>
<name>A0A4R9I2D2_9LEPT</name>
<comment type="caution">
    <text evidence="2">The sequence shown here is derived from an EMBL/GenBank/DDBJ whole genome shotgun (WGS) entry which is preliminary data.</text>
</comment>
<dbReference type="Pfam" id="PF00839">
    <property type="entry name" value="Cys_rich_FGFR"/>
    <property type="match status" value="1"/>
</dbReference>
<proteinExistence type="predicted"/>
<organism evidence="2 3">
    <name type="scientific">Leptospira noumeaensis</name>
    <dbReference type="NCBI Taxonomy" id="2484964"/>
    <lineage>
        <taxon>Bacteria</taxon>
        <taxon>Pseudomonadati</taxon>
        <taxon>Spirochaetota</taxon>
        <taxon>Spirochaetia</taxon>
        <taxon>Leptospirales</taxon>
        <taxon>Leptospiraceae</taxon>
        <taxon>Leptospira</taxon>
    </lineage>
</organism>
<dbReference type="PANTHER" id="PTHR11884">
    <property type="entry name" value="SELECTIN LIGAND RELATED"/>
    <property type="match status" value="1"/>
</dbReference>
<dbReference type="GO" id="GO:0016020">
    <property type="term" value="C:membrane"/>
    <property type="evidence" value="ECO:0007669"/>
    <property type="project" value="InterPro"/>
</dbReference>
<evidence type="ECO:0000256" key="1">
    <source>
        <dbReference type="SAM" id="SignalP"/>
    </source>
</evidence>
<dbReference type="Proteomes" id="UP000298009">
    <property type="component" value="Unassembled WGS sequence"/>
</dbReference>
<feature type="signal peptide" evidence="1">
    <location>
        <begin position="1"/>
        <end position="18"/>
    </location>
</feature>
<dbReference type="AlphaFoldDB" id="A0A4R9I2D2"/>